<dbReference type="InterPro" id="IPR025110">
    <property type="entry name" value="AMP-bd_C"/>
</dbReference>
<evidence type="ECO:0000313" key="3">
    <source>
        <dbReference type="EMBL" id="SEB84684.1"/>
    </source>
</evidence>
<dbReference type="AlphaFoldDB" id="A0A1H4MPI1"/>
<sequence>MTTVVPAVLPAGRDGHRVWTSRAGVPFPDLVPRARRQAWVRAGLCPDSDLYTLFTARVRQHPDRTALVDDAGTLSYAALDAEVRRIGALFTEAGLGGGDVVALRLPDGRDAVAAELAVYAIGAVALPLPPGTDDRDTRALLARARARGAVLAPAHRTRAVAELPDLRTVFVPGPGHDHVPGLHAPGPRGPWTPRRPDPYGPARILVSSGSETEPKMVAYSHHALAGGRARYVRSLHPDPAVPPRHLVLVPLASSFGSLGTPVTLAVLGGTLIVPSAFDPAGTLRLIAEHRATHLFAVPTMLRRIAELPVRPGEDTSSLRSVVSSGAALPPAVAEACRRRFGRPVVTVYGSSDGVNCHTAGESHPPGDSVGTPDPAVARIRITGPDGAPLPSGHSGQIEALGPMTPMCYVNAPDLDARYRTPDGWVRTGDLGRLDEHGRLHVLGRLKRIVVRGGLNISLAEVEHELGGHPAVAEAVCVPVPDPDLGERLCACVRPAPGAPTPTLADLTAHLGARGLSRRKHPELLLTVDEMPLGPTGKISYQTLMARAARHAGRLDAPNPARRPRPRRP</sequence>
<dbReference type="STRING" id="67331.SAMN04490357_0540"/>
<dbReference type="InterPro" id="IPR042099">
    <property type="entry name" value="ANL_N_sf"/>
</dbReference>
<proteinExistence type="predicted"/>
<feature type="domain" description="AMP-binding enzyme C-terminal" evidence="2">
    <location>
        <begin position="460"/>
        <end position="537"/>
    </location>
</feature>
<gene>
    <name evidence="3" type="ORF">SAMN04490357_0540</name>
</gene>
<dbReference type="InterPro" id="IPR045851">
    <property type="entry name" value="AMP-bd_C_sf"/>
</dbReference>
<dbReference type="GO" id="GO:0016878">
    <property type="term" value="F:acid-thiol ligase activity"/>
    <property type="evidence" value="ECO:0007669"/>
    <property type="project" value="UniProtKB-ARBA"/>
</dbReference>
<dbReference type="PANTHER" id="PTHR43767:SF1">
    <property type="entry name" value="NONRIBOSOMAL PEPTIDE SYNTHASE PES1 (EUROFUNG)-RELATED"/>
    <property type="match status" value="1"/>
</dbReference>
<dbReference type="Gene3D" id="3.40.50.12780">
    <property type="entry name" value="N-terminal domain of ligase-like"/>
    <property type="match status" value="1"/>
</dbReference>
<feature type="domain" description="AMP-dependent synthetase/ligase" evidence="1">
    <location>
        <begin position="54"/>
        <end position="408"/>
    </location>
</feature>
<keyword evidence="3" id="KW-0436">Ligase</keyword>
<dbReference type="Pfam" id="PF00501">
    <property type="entry name" value="AMP-binding"/>
    <property type="match status" value="1"/>
</dbReference>
<dbReference type="RefSeq" id="WP_074990330.1">
    <property type="nucleotide sequence ID" value="NZ_FNTD01000004.1"/>
</dbReference>
<dbReference type="Pfam" id="PF13193">
    <property type="entry name" value="AMP-binding_C"/>
    <property type="match status" value="1"/>
</dbReference>
<evidence type="ECO:0000313" key="4">
    <source>
        <dbReference type="Proteomes" id="UP000182375"/>
    </source>
</evidence>
<reference evidence="3 4" key="1">
    <citation type="submission" date="2016-10" db="EMBL/GenBank/DDBJ databases">
        <authorList>
            <person name="de Groot N.N."/>
        </authorList>
    </citation>
    <scope>NUCLEOTIDE SEQUENCE [LARGE SCALE GENOMIC DNA]</scope>
    <source>
        <strain evidence="3 4">DSM 40306</strain>
    </source>
</reference>
<dbReference type="Gene3D" id="3.30.300.30">
    <property type="match status" value="1"/>
</dbReference>
<protein>
    <submittedName>
        <fullName evidence="3">Acyl-CoA synthetase (AMP-forming)/AMP-acid ligase II</fullName>
    </submittedName>
</protein>
<dbReference type="SUPFAM" id="SSF56801">
    <property type="entry name" value="Acetyl-CoA synthetase-like"/>
    <property type="match status" value="1"/>
</dbReference>
<dbReference type="CDD" id="cd04433">
    <property type="entry name" value="AFD_class_I"/>
    <property type="match status" value="1"/>
</dbReference>
<evidence type="ECO:0000259" key="2">
    <source>
        <dbReference type="Pfam" id="PF13193"/>
    </source>
</evidence>
<dbReference type="InterPro" id="IPR050237">
    <property type="entry name" value="ATP-dep_AMP-bd_enzyme"/>
</dbReference>
<organism evidence="3 4">
    <name type="scientific">Streptomyces misionensis</name>
    <dbReference type="NCBI Taxonomy" id="67331"/>
    <lineage>
        <taxon>Bacteria</taxon>
        <taxon>Bacillati</taxon>
        <taxon>Actinomycetota</taxon>
        <taxon>Actinomycetes</taxon>
        <taxon>Kitasatosporales</taxon>
        <taxon>Streptomycetaceae</taxon>
        <taxon>Streptomyces</taxon>
    </lineage>
</organism>
<dbReference type="EMBL" id="FNTD01000004">
    <property type="protein sequence ID" value="SEB84684.1"/>
    <property type="molecule type" value="Genomic_DNA"/>
</dbReference>
<dbReference type="InterPro" id="IPR000873">
    <property type="entry name" value="AMP-dep_synth/lig_dom"/>
</dbReference>
<evidence type="ECO:0000259" key="1">
    <source>
        <dbReference type="Pfam" id="PF00501"/>
    </source>
</evidence>
<dbReference type="PANTHER" id="PTHR43767">
    <property type="entry name" value="LONG-CHAIN-FATTY-ACID--COA LIGASE"/>
    <property type="match status" value="1"/>
</dbReference>
<accession>A0A1H4MPI1</accession>
<name>A0A1H4MPI1_9ACTN</name>
<dbReference type="Proteomes" id="UP000182375">
    <property type="component" value="Unassembled WGS sequence"/>
</dbReference>
<dbReference type="GeneID" id="95509812"/>